<comment type="caution">
    <text evidence="8">The sequence shown here is derived from an EMBL/GenBank/DDBJ whole genome shotgun (WGS) entry which is preliminary data.</text>
</comment>
<keyword evidence="9" id="KW-1185">Reference proteome</keyword>
<evidence type="ECO:0000256" key="5">
    <source>
        <dbReference type="PROSITE-ProRule" id="PRU01240"/>
    </source>
</evidence>
<evidence type="ECO:0000259" key="7">
    <source>
        <dbReference type="Pfam" id="PF00082"/>
    </source>
</evidence>
<dbReference type="InterPro" id="IPR000209">
    <property type="entry name" value="Peptidase_S8/S53_dom"/>
</dbReference>
<keyword evidence="4 5" id="KW-0720">Serine protease</keyword>
<dbReference type="PANTHER" id="PTHR43806">
    <property type="entry name" value="PEPTIDASE S8"/>
    <property type="match status" value="1"/>
</dbReference>
<feature type="active site" description="Charge relay system" evidence="5">
    <location>
        <position position="210"/>
    </location>
</feature>
<name>A0A916VXI9_9HYPH</name>
<evidence type="ECO:0000313" key="9">
    <source>
        <dbReference type="Proteomes" id="UP000596977"/>
    </source>
</evidence>
<dbReference type="InterPro" id="IPR036852">
    <property type="entry name" value="Peptidase_S8/S53_dom_sf"/>
</dbReference>
<dbReference type="GO" id="GO:0004252">
    <property type="term" value="F:serine-type endopeptidase activity"/>
    <property type="evidence" value="ECO:0007669"/>
    <property type="project" value="UniProtKB-UniRule"/>
</dbReference>
<dbReference type="SUPFAM" id="SSF52743">
    <property type="entry name" value="Subtilisin-like"/>
    <property type="match status" value="1"/>
</dbReference>
<reference evidence="8 9" key="1">
    <citation type="journal article" date="2014" name="Int. J. Syst. Evol. Microbiol.">
        <title>Complete genome sequence of Corynebacterium casei LMG S-19264T (=DSM 44701T), isolated from a smear-ripened cheese.</title>
        <authorList>
            <consortium name="US DOE Joint Genome Institute (JGI-PGF)"/>
            <person name="Walter F."/>
            <person name="Albersmeier A."/>
            <person name="Kalinowski J."/>
            <person name="Ruckert C."/>
        </authorList>
    </citation>
    <scope>NUCLEOTIDE SEQUENCE [LARGE SCALE GENOMIC DNA]</scope>
    <source>
        <strain evidence="8 9">CGMCC 1.15896</strain>
    </source>
</reference>
<comment type="similarity">
    <text evidence="1 5">Belongs to the peptidase S8 family.</text>
</comment>
<dbReference type="CDD" id="cd09598">
    <property type="entry name" value="M4_like"/>
    <property type="match status" value="1"/>
</dbReference>
<dbReference type="EMBL" id="BMKB01000003">
    <property type="protein sequence ID" value="GGA48909.1"/>
    <property type="molecule type" value="Genomic_DNA"/>
</dbReference>
<accession>A0A916VXI9</accession>
<dbReference type="InterPro" id="IPR050131">
    <property type="entry name" value="Peptidase_S8_subtilisin-like"/>
</dbReference>
<dbReference type="RefSeq" id="WP_244640738.1">
    <property type="nucleotide sequence ID" value="NZ_BMKB01000003.1"/>
</dbReference>
<dbReference type="Gene3D" id="3.40.50.200">
    <property type="entry name" value="Peptidase S8/S53 domain"/>
    <property type="match status" value="1"/>
</dbReference>
<evidence type="ECO:0000256" key="3">
    <source>
        <dbReference type="ARBA" id="ARBA00022801"/>
    </source>
</evidence>
<evidence type="ECO:0000313" key="8">
    <source>
        <dbReference type="EMBL" id="GGA48909.1"/>
    </source>
</evidence>
<keyword evidence="2 5" id="KW-0645">Protease</keyword>
<protein>
    <recommendedName>
        <fullName evidence="7">Peptidase S8/S53 domain-containing protein</fullName>
    </recommendedName>
</protein>
<evidence type="ECO:0000256" key="1">
    <source>
        <dbReference type="ARBA" id="ARBA00011073"/>
    </source>
</evidence>
<feature type="active site" description="Charge relay system" evidence="5">
    <location>
        <position position="390"/>
    </location>
</feature>
<dbReference type="Pfam" id="PF00082">
    <property type="entry name" value="Peptidase_S8"/>
    <property type="match status" value="1"/>
</dbReference>
<evidence type="ECO:0000256" key="6">
    <source>
        <dbReference type="SAM" id="MobiDB-lite"/>
    </source>
</evidence>
<gene>
    <name evidence="8" type="ORF">GCM10011499_18440</name>
</gene>
<evidence type="ECO:0000256" key="4">
    <source>
        <dbReference type="ARBA" id="ARBA00022825"/>
    </source>
</evidence>
<dbReference type="PROSITE" id="PS51892">
    <property type="entry name" value="SUBTILASE"/>
    <property type="match status" value="1"/>
</dbReference>
<proteinExistence type="inferred from homology"/>
<keyword evidence="3 5" id="KW-0378">Hydrolase</keyword>
<dbReference type="GO" id="GO:0006508">
    <property type="term" value="P:proteolysis"/>
    <property type="evidence" value="ECO:0007669"/>
    <property type="project" value="UniProtKB-KW"/>
</dbReference>
<feature type="region of interest" description="Disordered" evidence="6">
    <location>
        <begin position="188"/>
        <end position="211"/>
    </location>
</feature>
<dbReference type="Proteomes" id="UP000596977">
    <property type="component" value="Unassembled WGS sequence"/>
</dbReference>
<organism evidence="8 9">
    <name type="scientific">Pelagibacterium lentulum</name>
    <dbReference type="NCBI Taxonomy" id="2029865"/>
    <lineage>
        <taxon>Bacteria</taxon>
        <taxon>Pseudomonadati</taxon>
        <taxon>Pseudomonadota</taxon>
        <taxon>Alphaproteobacteria</taxon>
        <taxon>Hyphomicrobiales</taxon>
        <taxon>Devosiaceae</taxon>
        <taxon>Pelagibacterium</taxon>
    </lineage>
</organism>
<sequence length="1199" mass="131886">MAKTEVLLKVRGQGRGFSTGLRAKPSKFADVTRIMDVPAREDGLAVGRSRISSWFRVEPAQEDATPWDLAHAALTEALETGSTVEAVEPNLEQEWPFDRVSEQGLAADGQSEPCAFDPPDTAGGKIAHPDGGAWHLGPEFTQLAAARDRVGAKAKKILIAHLDTGFDPDHATVPPNIRVDLQHNFIDRNHSKDARDRTPTGNSPFRNPGHGPGTLSILAGAKLPAGAPGWNGFDDYIGAAPLAQIMPVRVANWVVQFTTESLAQGINHARLSEAHVLSMSLGGLSSEILVDAVNVAYDAGVFMVAAAGNSYANRPFPSSIVFPARLKRVLAACGVMANGASYSGLAAGTMQGNYGPAEKMPTAMGAYSPNILWAQIGCPTTVDLNGAGTSSVTPQLAAAAALWMAEHFEKLRAYPEPWMRVEAARTALFGSAARRTALMSELETIEKAGNGVLRALDALDIRPPEASQLQKLPAARPTWSWLNMLFGGGVTLAPELSRSPAGRKMLALELTQIAQRIREVDEAIDDPDRPDDQIPNSAKNRYLEAALDYGNPSKPLKTLLETLVGRPGASGAELAERPVVQREIRAMPVPKRRLRVYALDPSVAQSNDFFEVREATLSVPWDDLPEAEEKLLPGPIGEYLEVIDVDPASNKVYEPVDLNDPLLLAQDGWAPSEGNPQFHQQMVYAVGMTTIKHFEEALGRKALWAPRRNKDGKAEEVRRLRIYPHALRTSNAYYSPDKKALLFGYFPAESSDSDWTAPGSMVFSCLSSDIIVHEMSHALLDGLHRRFLEASNPDVLAFHEAFADIVALFQHFTLTELVRFEIGRARGDLSAATLLGGIARQFGEGSGRRGALRRYTDPTMAKRYDEASGSHDRGSILVFAVYDAFLKIFERRIQDLLRLATGGSGVLSPGALHPDLVNRLTIEASNTARHMLHMCIRALDYCPAVDITFGEYLRALITADIDVMPEDRLGYRVALMEAFRHRGILPRDVRTVSEESLTWNTFLDPKPGWLGRVLENVDLAWNWDPSRSEQFELDEANRWALWRRLNQEFAKDPELCAQFGLTPGLPRYDENGREQASRNRSGTTFDVFSVRPTRRNLPDGSVRTELVAVIHQRRPVLLDPKDPTGEWFWFRGGATLLIDPCKGNEVVRYSLIKNTNSRTREERQRRTALGQLQSPLRSLYLRGEPAAEPFALVHGMGRG</sequence>
<feature type="active site" description="Charge relay system" evidence="5">
    <location>
        <position position="163"/>
    </location>
</feature>
<dbReference type="SUPFAM" id="SSF55486">
    <property type="entry name" value="Metalloproteases ('zincins'), catalytic domain"/>
    <property type="match status" value="1"/>
</dbReference>
<feature type="compositionally biased region" description="Basic and acidic residues" evidence="6">
    <location>
        <begin position="188"/>
        <end position="198"/>
    </location>
</feature>
<dbReference type="PANTHER" id="PTHR43806:SF11">
    <property type="entry name" value="CEREVISIN-RELATED"/>
    <property type="match status" value="1"/>
</dbReference>
<evidence type="ECO:0000256" key="2">
    <source>
        <dbReference type="ARBA" id="ARBA00022670"/>
    </source>
</evidence>
<feature type="domain" description="Peptidase S8/S53" evidence="7">
    <location>
        <begin position="155"/>
        <end position="432"/>
    </location>
</feature>
<dbReference type="AlphaFoldDB" id="A0A916VXI9"/>